<dbReference type="SUPFAM" id="SSF53850">
    <property type="entry name" value="Periplasmic binding protein-like II"/>
    <property type="match status" value="1"/>
</dbReference>
<evidence type="ECO:0000256" key="1">
    <source>
        <dbReference type="ARBA" id="ARBA00004196"/>
    </source>
</evidence>
<dbReference type="Gene3D" id="3.10.105.10">
    <property type="entry name" value="Dipeptide-binding Protein, Domain 3"/>
    <property type="match status" value="1"/>
</dbReference>
<dbReference type="InterPro" id="IPR039424">
    <property type="entry name" value="SBP_5"/>
</dbReference>
<sequence>MKKFLKHFKLSVSFRREKVMKAKKITATGLATAMSMAVLAGCGPKSEAATTTTVTIAFDTDVSSMDNSIATDGSSFSMQMMGLSGLLALDESGTPVPDLAESYDVSDDGLTYTFHLKKDAQWSNGTPITANDVVYSWHRLVSPTLASEYAFLLDAMHVVNASDVIAGKKDAKELGVKATDDHTVKVSLSLPCSFLPSLMAFPPLFPLNEEYVTSQGDQYALSPENMIYSGQYVMTDWKQGNEYTFEKNDKYVNADKAKDKADTVVFKFIQDTQAAMLSYQNGDIDAVKLQGEQVDQYSSQEGFTNRLQGYLWFLSINFNNPIFQNANLRTALSYAVNREVIANDVLKDGSIAARGFVPSEFATGPDGKDYVETADTLTEYNPDKAAEYYKKAVAELGGDASFTLLFEDTEASKSVAENLQAQLQKNCPGLIVTLDQKPKKTRLQLMTAHNYEVALTRWGPDYSDPQTFMDLVTTTSTYNHGSYSNAAYDALIAKAETGEDAANAEARWKDFQEAEKILIQQDHGVIPIYQNGGAMMINPKVSGIRFHSGGVDDYRWMVVSE</sequence>
<dbReference type="PANTHER" id="PTHR30290">
    <property type="entry name" value="PERIPLASMIC BINDING COMPONENT OF ABC TRANSPORTER"/>
    <property type="match status" value="1"/>
</dbReference>
<organism evidence="6 7">
    <name type="scientific">Solobacterium moorei F0204</name>
    <dbReference type="NCBI Taxonomy" id="706433"/>
    <lineage>
        <taxon>Bacteria</taxon>
        <taxon>Bacillati</taxon>
        <taxon>Bacillota</taxon>
        <taxon>Erysipelotrichia</taxon>
        <taxon>Erysipelotrichales</taxon>
        <taxon>Erysipelotrichaceae</taxon>
        <taxon>Solobacterium</taxon>
    </lineage>
</organism>
<evidence type="ECO:0000256" key="4">
    <source>
        <dbReference type="ARBA" id="ARBA00022729"/>
    </source>
</evidence>
<comment type="caution">
    <text evidence="6">The sequence shown here is derived from an EMBL/GenBank/DDBJ whole genome shotgun (WGS) entry which is preliminary data.</text>
</comment>
<dbReference type="Gene3D" id="3.90.76.10">
    <property type="entry name" value="Dipeptide-binding Protein, Domain 1"/>
    <property type="match status" value="1"/>
</dbReference>
<dbReference type="Gene3D" id="3.40.190.10">
    <property type="entry name" value="Periplasmic binding protein-like II"/>
    <property type="match status" value="1"/>
</dbReference>
<name>E7MP54_9FIRM</name>
<dbReference type="HOGENOM" id="CLU_017028_0_4_9"/>
<dbReference type="InterPro" id="IPR000914">
    <property type="entry name" value="SBP_5_dom"/>
</dbReference>
<evidence type="ECO:0000256" key="2">
    <source>
        <dbReference type="ARBA" id="ARBA00005695"/>
    </source>
</evidence>
<keyword evidence="7" id="KW-1185">Reference proteome</keyword>
<keyword evidence="3" id="KW-0813">Transport</keyword>
<accession>E7MP54</accession>
<dbReference type="GO" id="GO:0043190">
    <property type="term" value="C:ATP-binding cassette (ABC) transporter complex"/>
    <property type="evidence" value="ECO:0007669"/>
    <property type="project" value="InterPro"/>
</dbReference>
<dbReference type="EMBL" id="AECQ01000027">
    <property type="protein sequence ID" value="EFW24235.1"/>
    <property type="molecule type" value="Genomic_DNA"/>
</dbReference>
<dbReference type="FunFam" id="3.10.105.10:FF:000001">
    <property type="entry name" value="Oligopeptide ABC transporter, oligopeptide-binding protein"/>
    <property type="match status" value="1"/>
</dbReference>
<dbReference type="FunFam" id="3.90.76.10:FF:000001">
    <property type="entry name" value="Oligopeptide ABC transporter substrate-binding protein"/>
    <property type="match status" value="1"/>
</dbReference>
<dbReference type="PANTHER" id="PTHR30290:SF10">
    <property type="entry name" value="PERIPLASMIC OLIGOPEPTIDE-BINDING PROTEIN-RELATED"/>
    <property type="match status" value="1"/>
</dbReference>
<protein>
    <submittedName>
        <fullName evidence="6">ABC transporter, substrate-binding protein, family 5</fullName>
    </submittedName>
</protein>
<evidence type="ECO:0000256" key="3">
    <source>
        <dbReference type="ARBA" id="ARBA00022448"/>
    </source>
</evidence>
<dbReference type="PIRSF" id="PIRSF002741">
    <property type="entry name" value="MppA"/>
    <property type="match status" value="1"/>
</dbReference>
<dbReference type="GO" id="GO:0015833">
    <property type="term" value="P:peptide transport"/>
    <property type="evidence" value="ECO:0007669"/>
    <property type="project" value="TreeGrafter"/>
</dbReference>
<dbReference type="AlphaFoldDB" id="E7MP54"/>
<dbReference type="STRING" id="706433.HMPREF9430_01332"/>
<dbReference type="GO" id="GO:0030288">
    <property type="term" value="C:outer membrane-bounded periplasmic space"/>
    <property type="evidence" value="ECO:0007669"/>
    <property type="project" value="UniProtKB-ARBA"/>
</dbReference>
<dbReference type="eggNOG" id="COG4166">
    <property type="taxonomic scope" value="Bacteria"/>
</dbReference>
<evidence type="ECO:0000313" key="7">
    <source>
        <dbReference type="Proteomes" id="UP000004097"/>
    </source>
</evidence>
<dbReference type="CDD" id="cd08504">
    <property type="entry name" value="PBP2_OppA"/>
    <property type="match status" value="1"/>
</dbReference>
<dbReference type="Pfam" id="PF00496">
    <property type="entry name" value="SBP_bac_5"/>
    <property type="match status" value="1"/>
</dbReference>
<keyword evidence="4" id="KW-0732">Signal</keyword>
<feature type="domain" description="Solute-binding protein family 5" evidence="5">
    <location>
        <begin position="94"/>
        <end position="477"/>
    </location>
</feature>
<comment type="subcellular location">
    <subcellularLocation>
        <location evidence="1">Cell envelope</location>
    </subcellularLocation>
</comment>
<dbReference type="InterPro" id="IPR030678">
    <property type="entry name" value="Peptide/Ni-bd"/>
</dbReference>
<evidence type="ECO:0000259" key="5">
    <source>
        <dbReference type="Pfam" id="PF00496"/>
    </source>
</evidence>
<proteinExistence type="inferred from homology"/>
<evidence type="ECO:0000313" key="6">
    <source>
        <dbReference type="EMBL" id="EFW24235.1"/>
    </source>
</evidence>
<reference evidence="6 7" key="1">
    <citation type="submission" date="2010-08" db="EMBL/GenBank/DDBJ databases">
        <authorList>
            <person name="Weinstock G."/>
            <person name="Sodergren E."/>
            <person name="Clifton S."/>
            <person name="Fulton L."/>
            <person name="Fulton B."/>
            <person name="Courtney L."/>
            <person name="Fronick C."/>
            <person name="Harrison M."/>
            <person name="Strong C."/>
            <person name="Farmer C."/>
            <person name="Delahaunty K."/>
            <person name="Markovic C."/>
            <person name="Hall O."/>
            <person name="Minx P."/>
            <person name="Tomlinson C."/>
            <person name="Mitreva M."/>
            <person name="Hou S."/>
            <person name="Chen J."/>
            <person name="Wollam A."/>
            <person name="Pepin K.H."/>
            <person name="Johnson M."/>
            <person name="Bhonagiri V."/>
            <person name="Zhang X."/>
            <person name="Suruliraj S."/>
            <person name="Warren W."/>
            <person name="Chinwalla A."/>
            <person name="Mardis E.R."/>
            <person name="Wilson R.K."/>
        </authorList>
    </citation>
    <scope>NUCLEOTIDE SEQUENCE [LARGE SCALE GENOMIC DNA]</scope>
    <source>
        <strain evidence="6 7">F0204</strain>
    </source>
</reference>
<gene>
    <name evidence="6" type="ORF">HMPREF9430_01332</name>
</gene>
<dbReference type="GO" id="GO:1904680">
    <property type="term" value="F:peptide transmembrane transporter activity"/>
    <property type="evidence" value="ECO:0007669"/>
    <property type="project" value="TreeGrafter"/>
</dbReference>
<comment type="similarity">
    <text evidence="2">Belongs to the bacterial solute-binding protein 5 family.</text>
</comment>
<dbReference type="Proteomes" id="UP000004097">
    <property type="component" value="Unassembled WGS sequence"/>
</dbReference>